<protein>
    <recommendedName>
        <fullName evidence="3">U1 small nuclear ribonucleoprotein 70 kDa</fullName>
    </recommendedName>
</protein>
<dbReference type="FunFam" id="3.30.70.330:FF:000153">
    <property type="entry name" value="U1 small nuclear ribonucleoprotein 70 kDa"/>
    <property type="match status" value="1"/>
</dbReference>
<evidence type="ECO:0000256" key="7">
    <source>
        <dbReference type="ARBA" id="ARBA00023274"/>
    </source>
</evidence>
<dbReference type="EMBL" id="OV696688">
    <property type="protein sequence ID" value="CAH1256742.1"/>
    <property type="molecule type" value="Genomic_DNA"/>
</dbReference>
<evidence type="ECO:0000256" key="5">
    <source>
        <dbReference type="ARBA" id="ARBA00022884"/>
    </source>
</evidence>
<dbReference type="CDD" id="cd12236">
    <property type="entry name" value="RRM_snRNP70"/>
    <property type="match status" value="1"/>
</dbReference>
<comment type="subcellular location">
    <subcellularLocation>
        <location evidence="1">Nucleus speckle</location>
    </subcellularLocation>
    <subcellularLocation>
        <location evidence="2">Nucleus</location>
        <location evidence="2">Nucleoplasm</location>
    </subcellularLocation>
</comment>
<feature type="compositionally biased region" description="Basic and acidic residues" evidence="9">
    <location>
        <begin position="375"/>
        <end position="437"/>
    </location>
</feature>
<feature type="region of interest" description="Disordered" evidence="9">
    <location>
        <begin position="43"/>
        <end position="75"/>
    </location>
</feature>
<dbReference type="Pfam" id="PF12220">
    <property type="entry name" value="U1snRNP70_N"/>
    <property type="match status" value="1"/>
</dbReference>
<dbReference type="InterPro" id="IPR022023">
    <property type="entry name" value="U1snRNP70_N"/>
</dbReference>
<evidence type="ECO:0000313" key="12">
    <source>
        <dbReference type="Proteomes" id="UP000838412"/>
    </source>
</evidence>
<dbReference type="InterPro" id="IPR051183">
    <property type="entry name" value="U1_U11-U12_snRNP_70-35kDa"/>
</dbReference>
<keyword evidence="6" id="KW-0539">Nucleus</keyword>
<dbReference type="Gene3D" id="3.30.70.330">
    <property type="match status" value="1"/>
</dbReference>
<feature type="compositionally biased region" description="Basic and acidic residues" evidence="9">
    <location>
        <begin position="207"/>
        <end position="227"/>
    </location>
</feature>
<keyword evidence="12" id="KW-1185">Reference proteome</keyword>
<evidence type="ECO:0000256" key="6">
    <source>
        <dbReference type="ARBA" id="ARBA00023242"/>
    </source>
</evidence>
<dbReference type="GO" id="GO:0030619">
    <property type="term" value="F:U1 snRNA binding"/>
    <property type="evidence" value="ECO:0007669"/>
    <property type="project" value="InterPro"/>
</dbReference>
<dbReference type="GO" id="GO:0005685">
    <property type="term" value="C:U1 snRNP"/>
    <property type="evidence" value="ECO:0007669"/>
    <property type="project" value="TreeGrafter"/>
</dbReference>
<organism evidence="11 12">
    <name type="scientific">Branchiostoma lanceolatum</name>
    <name type="common">Common lancelet</name>
    <name type="synonym">Amphioxus lanceolatum</name>
    <dbReference type="NCBI Taxonomy" id="7740"/>
    <lineage>
        <taxon>Eukaryota</taxon>
        <taxon>Metazoa</taxon>
        <taxon>Chordata</taxon>
        <taxon>Cephalochordata</taxon>
        <taxon>Leptocardii</taxon>
        <taxon>Amphioxiformes</taxon>
        <taxon>Branchiostomatidae</taxon>
        <taxon>Branchiostoma</taxon>
    </lineage>
</organism>
<evidence type="ECO:0000256" key="1">
    <source>
        <dbReference type="ARBA" id="ARBA00004324"/>
    </source>
</evidence>
<dbReference type="GO" id="GO:0000398">
    <property type="term" value="P:mRNA splicing, via spliceosome"/>
    <property type="evidence" value="ECO:0007669"/>
    <property type="project" value="TreeGrafter"/>
</dbReference>
<feature type="compositionally biased region" description="Acidic residues" evidence="9">
    <location>
        <begin position="438"/>
        <end position="447"/>
    </location>
</feature>
<feature type="domain" description="RRM" evidence="10">
    <location>
        <begin position="103"/>
        <end position="181"/>
    </location>
</feature>
<feature type="compositionally biased region" description="Basic and acidic residues" evidence="9">
    <location>
        <begin position="289"/>
        <end position="317"/>
    </location>
</feature>
<evidence type="ECO:0000256" key="3">
    <source>
        <dbReference type="ARBA" id="ARBA00016996"/>
    </source>
</evidence>
<feature type="compositionally biased region" description="Basic and acidic residues" evidence="9">
    <location>
        <begin position="325"/>
        <end position="337"/>
    </location>
</feature>
<accession>A0A8K0ELV5</accession>
<feature type="compositionally biased region" description="Basic and acidic residues" evidence="9">
    <location>
        <begin position="237"/>
        <end position="270"/>
    </location>
</feature>
<dbReference type="PANTHER" id="PTHR13952">
    <property type="entry name" value="U1 SMALL NUCLEAR RIBONUCLEOPROTEIN 70 KD"/>
    <property type="match status" value="1"/>
</dbReference>
<dbReference type="PANTHER" id="PTHR13952:SF5">
    <property type="entry name" value="U1 SMALL NUCLEAR RIBONUCLEOPROTEIN 70 KDA"/>
    <property type="match status" value="1"/>
</dbReference>
<dbReference type="GO" id="GO:0071011">
    <property type="term" value="C:precatalytic spliceosome"/>
    <property type="evidence" value="ECO:0007669"/>
    <property type="project" value="TreeGrafter"/>
</dbReference>
<gene>
    <name evidence="11" type="primary">SNRNP70</name>
    <name evidence="11" type="ORF">BLAG_LOCUS14908</name>
</gene>
<evidence type="ECO:0000256" key="9">
    <source>
        <dbReference type="SAM" id="MobiDB-lite"/>
    </source>
</evidence>
<dbReference type="SMART" id="SM00360">
    <property type="entry name" value="RRM"/>
    <property type="match status" value="1"/>
</dbReference>
<dbReference type="Proteomes" id="UP000838412">
    <property type="component" value="Chromosome 3"/>
</dbReference>
<feature type="compositionally biased region" description="Gly residues" evidence="9">
    <location>
        <begin position="192"/>
        <end position="201"/>
    </location>
</feature>
<dbReference type="SUPFAM" id="SSF54928">
    <property type="entry name" value="RNA-binding domain, RBD"/>
    <property type="match status" value="1"/>
</dbReference>
<sequence>MTQYLPPNLLALFAPREPIPYLPPTDKLPCEKIRRAPYSEVTPFLPTFEDPKDTPPPTRAETRQERLERKRKEKLEAHANRLEEKVSEWDPANDTNASGDAYKTLFVARINYDTSESKLRREFEVYGPIRSIKMTKDVNTGKPRGYAFIEYEHERDMHSAYKHADGKKIDGRRVLVDVERGRTVKGWRPRRLGGGLGGTRKGGPEVNVKHSGREDPTRGLGGGEDRFGGPPAFPASTDERGNLSRDRERGGGSGERERSRERGERPERPERRRSRDRSRERGERRRSRERGERGERGERPERGDRPERHRSRDTSKEPRRRSRSRDRERRRDRDRKRGGGGGGEEEKMEGEEAGEVVNGEEGPENEGSGGGGGGGKRERERDRDRDRKDRDRDRKKSRRDRDRDRDRRDRDRDRDRDRGRDKNRDKDRGGDVERAPDEEREQGEYDEGIVIKQEPLDEDEKQQQEQVEGIPEELAFYPPPPPPAEPEDGETMDY</sequence>
<keyword evidence="5 8" id="KW-0694">RNA-binding</keyword>
<feature type="compositionally biased region" description="Basic and acidic residues" evidence="9">
    <location>
        <begin position="60"/>
        <end position="75"/>
    </location>
</feature>
<feature type="compositionally biased region" description="Low complexity" evidence="9">
    <location>
        <begin position="464"/>
        <end position="476"/>
    </location>
</feature>
<feature type="region of interest" description="Disordered" evidence="9">
    <location>
        <begin position="187"/>
        <end position="494"/>
    </location>
</feature>
<dbReference type="AlphaFoldDB" id="A0A8K0ELV5"/>
<dbReference type="InterPro" id="IPR034143">
    <property type="entry name" value="snRNP70_RRM"/>
</dbReference>
<evidence type="ECO:0000259" key="10">
    <source>
        <dbReference type="PROSITE" id="PS50102"/>
    </source>
</evidence>
<dbReference type="PROSITE" id="PS50102">
    <property type="entry name" value="RRM"/>
    <property type="match status" value="1"/>
</dbReference>
<dbReference type="Pfam" id="PF00076">
    <property type="entry name" value="RRM_1"/>
    <property type="match status" value="1"/>
</dbReference>
<dbReference type="GO" id="GO:0071004">
    <property type="term" value="C:U2-type prespliceosome"/>
    <property type="evidence" value="ECO:0007669"/>
    <property type="project" value="TreeGrafter"/>
</dbReference>
<evidence type="ECO:0000256" key="2">
    <source>
        <dbReference type="ARBA" id="ARBA00004642"/>
    </source>
</evidence>
<dbReference type="InterPro" id="IPR012677">
    <property type="entry name" value="Nucleotide-bd_a/b_plait_sf"/>
</dbReference>
<dbReference type="InterPro" id="IPR035979">
    <property type="entry name" value="RBD_domain_sf"/>
</dbReference>
<dbReference type="GO" id="GO:0003729">
    <property type="term" value="F:mRNA binding"/>
    <property type="evidence" value="ECO:0007669"/>
    <property type="project" value="TreeGrafter"/>
</dbReference>
<dbReference type="OrthoDB" id="4207594at2759"/>
<name>A0A8K0ELV5_BRALA</name>
<proteinExistence type="predicted"/>
<dbReference type="GO" id="GO:0016607">
    <property type="term" value="C:nuclear speck"/>
    <property type="evidence" value="ECO:0007669"/>
    <property type="project" value="UniProtKB-SubCell"/>
</dbReference>
<feature type="compositionally biased region" description="Acidic residues" evidence="9">
    <location>
        <begin position="485"/>
        <end position="494"/>
    </location>
</feature>
<dbReference type="InterPro" id="IPR000504">
    <property type="entry name" value="RRM_dom"/>
</dbReference>
<evidence type="ECO:0000256" key="8">
    <source>
        <dbReference type="PROSITE-ProRule" id="PRU00176"/>
    </source>
</evidence>
<evidence type="ECO:0000256" key="4">
    <source>
        <dbReference type="ARBA" id="ARBA00022664"/>
    </source>
</evidence>
<reference evidence="11" key="1">
    <citation type="submission" date="2022-01" db="EMBL/GenBank/DDBJ databases">
        <authorList>
            <person name="Braso-Vives M."/>
        </authorList>
    </citation>
    <scope>NUCLEOTIDE SEQUENCE</scope>
</reference>
<keyword evidence="4" id="KW-0507">mRNA processing</keyword>
<evidence type="ECO:0000313" key="11">
    <source>
        <dbReference type="EMBL" id="CAH1256742.1"/>
    </source>
</evidence>
<keyword evidence="7" id="KW-0687">Ribonucleoprotein</keyword>